<dbReference type="GO" id="GO:0005549">
    <property type="term" value="F:odorant binding"/>
    <property type="evidence" value="ECO:0007669"/>
    <property type="project" value="InterPro"/>
</dbReference>
<dbReference type="Pfam" id="PF02949">
    <property type="entry name" value="7tm_6"/>
    <property type="match status" value="1"/>
</dbReference>
<feature type="transmembrane region" description="Helical" evidence="10">
    <location>
        <begin position="132"/>
        <end position="151"/>
    </location>
</feature>
<evidence type="ECO:0000256" key="7">
    <source>
        <dbReference type="ARBA" id="ARBA00023136"/>
    </source>
</evidence>
<keyword evidence="7 10" id="KW-0472">Membrane</keyword>
<dbReference type="GO" id="GO:0007165">
    <property type="term" value="P:signal transduction"/>
    <property type="evidence" value="ECO:0007669"/>
    <property type="project" value="UniProtKB-KW"/>
</dbReference>
<keyword evidence="9 10" id="KW-0807">Transducer</keyword>
<dbReference type="GO" id="GO:0005886">
    <property type="term" value="C:plasma membrane"/>
    <property type="evidence" value="ECO:0007669"/>
    <property type="project" value="UniProtKB-SubCell"/>
</dbReference>
<feature type="transmembrane region" description="Helical" evidence="10">
    <location>
        <begin position="172"/>
        <end position="195"/>
    </location>
</feature>
<feature type="transmembrane region" description="Helical" evidence="10">
    <location>
        <begin position="257"/>
        <end position="278"/>
    </location>
</feature>
<evidence type="ECO:0000256" key="9">
    <source>
        <dbReference type="ARBA" id="ARBA00023224"/>
    </source>
</evidence>
<dbReference type="PANTHER" id="PTHR21137:SF3">
    <property type="entry name" value="ODORANT RECEPTOR 30A-RELATED"/>
    <property type="match status" value="1"/>
</dbReference>
<feature type="transmembrane region" description="Helical" evidence="10">
    <location>
        <begin position="285"/>
        <end position="305"/>
    </location>
</feature>
<evidence type="ECO:0000256" key="10">
    <source>
        <dbReference type="RuleBase" id="RU351113"/>
    </source>
</evidence>
<feature type="transmembrane region" description="Helical" evidence="10">
    <location>
        <begin position="32"/>
        <end position="50"/>
    </location>
</feature>
<comment type="caution">
    <text evidence="10">Lacks conserved residue(s) required for the propagation of feature annotation.</text>
</comment>
<gene>
    <name evidence="11" type="primary">OR43a.3</name>
</gene>
<keyword evidence="5 10" id="KW-0552">Olfaction</keyword>
<sequence>MQNYKNLPLYSVNVKIFLQLGLIGRSTRTKQILLAFVPVATYLGQIINLYKTWGGDIGETGMNFYMLAHKTHCLVRFLMVVRNNERFVRFLQCIDRCIYCTLSFTLKQLNSDAEVVFMLQDVTTHTQKLTRIGFYTITIGALCSYIYPFSFEERKFILDIHYIFFDAKQTPYYEFLFLLQALVLVPAFVFVYLPYTNILLTSLKFGEVILIDLRTKLRNISRQNEATQLREFKECLLYHEKIISFRNDLEYLVSIDGFFHVALFGLMLCMLLFFLSLVHDLRLILSALAFISFNFYVIGITHYYANNFSNESLKVAYAAYDTPWYEGNMELRKCVQIMIARSHKPLEIKSGGLYLMTLENFQAILRISYSYFSMLQGFSQQ</sequence>
<protein>
    <recommendedName>
        <fullName evidence="10">Odorant receptor</fullName>
    </recommendedName>
</protein>
<comment type="subcellular location">
    <subcellularLocation>
        <location evidence="1 10">Cell membrane</location>
        <topology evidence="1 10">Multi-pass membrane protein</topology>
    </subcellularLocation>
</comment>
<reference evidence="11" key="1">
    <citation type="journal article" date="2020" name="Mol. Phylogenet. Evol.">
        <title>Analyses of chemosensory genes provide insight into the evolution of behavioral differences to phytochemicals in Bactrocera species.</title>
        <authorList>
            <person name="Wu Z."/>
            <person name="Cui Y."/>
            <person name="Ma J."/>
            <person name="Qu M."/>
            <person name="Lin J."/>
        </authorList>
    </citation>
    <scope>NUCLEOTIDE SEQUENCE</scope>
</reference>
<evidence type="ECO:0000313" key="11">
    <source>
        <dbReference type="EMBL" id="QKN21363.1"/>
    </source>
</evidence>
<keyword evidence="4 10" id="KW-0812">Transmembrane</keyword>
<keyword evidence="2" id="KW-1003">Cell membrane</keyword>
<keyword evidence="6 10" id="KW-1133">Transmembrane helix</keyword>
<dbReference type="AlphaFoldDB" id="A0A6M9TZ92"/>
<keyword evidence="3 10" id="KW-0716">Sensory transduction</keyword>
<name>A0A6M9TZ92_BACDO</name>
<evidence type="ECO:0000256" key="8">
    <source>
        <dbReference type="ARBA" id="ARBA00023170"/>
    </source>
</evidence>
<keyword evidence="8 10" id="KW-0675">Receptor</keyword>
<proteinExistence type="evidence at transcript level"/>
<evidence type="ECO:0000256" key="4">
    <source>
        <dbReference type="ARBA" id="ARBA00022692"/>
    </source>
</evidence>
<evidence type="ECO:0000256" key="3">
    <source>
        <dbReference type="ARBA" id="ARBA00022606"/>
    </source>
</evidence>
<accession>A0A6M9TZ92</accession>
<dbReference type="GO" id="GO:0004984">
    <property type="term" value="F:olfactory receptor activity"/>
    <property type="evidence" value="ECO:0007669"/>
    <property type="project" value="InterPro"/>
</dbReference>
<evidence type="ECO:0000256" key="2">
    <source>
        <dbReference type="ARBA" id="ARBA00022475"/>
    </source>
</evidence>
<evidence type="ECO:0000256" key="1">
    <source>
        <dbReference type="ARBA" id="ARBA00004651"/>
    </source>
</evidence>
<comment type="similarity">
    <text evidence="10">Belongs to the insect chemoreceptor superfamily. Heteromeric odorant receptor channel (TC 1.A.69) family.</text>
</comment>
<evidence type="ECO:0000256" key="6">
    <source>
        <dbReference type="ARBA" id="ARBA00022989"/>
    </source>
</evidence>
<dbReference type="OrthoDB" id="6597368at2759"/>
<evidence type="ECO:0000256" key="5">
    <source>
        <dbReference type="ARBA" id="ARBA00022725"/>
    </source>
</evidence>
<dbReference type="EMBL" id="MT474651">
    <property type="protein sequence ID" value="QKN21363.1"/>
    <property type="molecule type" value="mRNA"/>
</dbReference>
<dbReference type="PANTHER" id="PTHR21137">
    <property type="entry name" value="ODORANT RECEPTOR"/>
    <property type="match status" value="1"/>
</dbReference>
<dbReference type="InterPro" id="IPR004117">
    <property type="entry name" value="7tm6_olfct_rcpt"/>
</dbReference>
<organism evidence="11">
    <name type="scientific">Bactrocera dorsalis</name>
    <name type="common">Oriental fruit fly</name>
    <name type="synonym">Dacus dorsalis</name>
    <dbReference type="NCBI Taxonomy" id="27457"/>
    <lineage>
        <taxon>Eukaryota</taxon>
        <taxon>Metazoa</taxon>
        <taxon>Ecdysozoa</taxon>
        <taxon>Arthropoda</taxon>
        <taxon>Hexapoda</taxon>
        <taxon>Insecta</taxon>
        <taxon>Pterygota</taxon>
        <taxon>Neoptera</taxon>
        <taxon>Endopterygota</taxon>
        <taxon>Diptera</taxon>
        <taxon>Brachycera</taxon>
        <taxon>Muscomorpha</taxon>
        <taxon>Tephritoidea</taxon>
        <taxon>Tephritidae</taxon>
        <taxon>Bactrocera</taxon>
        <taxon>Bactrocera</taxon>
    </lineage>
</organism>